<evidence type="ECO:0000313" key="4">
    <source>
        <dbReference type="Proteomes" id="UP000293902"/>
    </source>
</evidence>
<dbReference type="EMBL" id="QLNI01000059">
    <property type="protein sequence ID" value="RAM00185.1"/>
    <property type="molecule type" value="Genomic_DNA"/>
</dbReference>
<keyword evidence="4" id="KW-1185">Reference proteome</keyword>
<dbReference type="AlphaFoldDB" id="A0A328FAN5"/>
<protein>
    <submittedName>
        <fullName evidence="2">Uncharacterized protein</fullName>
    </submittedName>
</protein>
<proteinExistence type="predicted"/>
<name>A0A328FAN5_9BACT</name>
<dbReference type="Proteomes" id="UP000248798">
    <property type="component" value="Unassembled WGS sequence"/>
</dbReference>
<dbReference type="EMBL" id="CP036313">
    <property type="protein sequence ID" value="QBH14556.1"/>
    <property type="molecule type" value="Genomic_DNA"/>
</dbReference>
<organism evidence="2 3">
    <name type="scientific">Desulfobacter hydrogenophilus</name>
    <dbReference type="NCBI Taxonomy" id="2291"/>
    <lineage>
        <taxon>Bacteria</taxon>
        <taxon>Pseudomonadati</taxon>
        <taxon>Thermodesulfobacteriota</taxon>
        <taxon>Desulfobacteria</taxon>
        <taxon>Desulfobacterales</taxon>
        <taxon>Desulfobacteraceae</taxon>
        <taxon>Desulfobacter</taxon>
    </lineage>
</organism>
<evidence type="ECO:0000313" key="2">
    <source>
        <dbReference type="EMBL" id="RAM00185.1"/>
    </source>
</evidence>
<gene>
    <name evidence="2" type="ORF">DO021_20425</name>
    <name evidence="1" type="ORF">EYB58_17465</name>
</gene>
<dbReference type="OrthoDB" id="580741at2"/>
<dbReference type="Proteomes" id="UP000293902">
    <property type="component" value="Chromosome"/>
</dbReference>
<evidence type="ECO:0000313" key="3">
    <source>
        <dbReference type="Proteomes" id="UP000248798"/>
    </source>
</evidence>
<sequence length="1216" mass="130589">MADQPVFNQIFKSALYSVSVGLGAQPGPGWVGFIYTAGKDYPARLDFKSSFNNGYYVFAPTAPSVTDTDSAKIFVAAIQEWLNQNFGNGAPKLFSGSACVWLLNAKDPVCGPAITFFPGISSTLTANNFNLQMGQLTLSITQQVIVNVNDQGLRFRETNEAHISFKVPTGNNAPTIDTEDTDVILPFIGNYAGALTMQGAISRAGNPGVIAYFETGFHYLYAVPDEEDQCQIYPVICSGGSLSALPYSGSVDPIDPLNSVEPLSNPAVGRYRTLFAFTSKKPIESWYRDDSGNPVALVPLNGINSDGEPMPYCGALVLQSRQAAGARLDSVYMTLAGDFALAPEVVSGANLMLLPGLFGTERFRLSSYDSGSSFDRLRFQPDGSAYAPVFPFPDSKLDNPDSSRPRPRLTSRYLTSWGAILNGPQGQSAYLAQPEGNPLYAPSSGAAKGDVTLLLQPLDTPSAIPQPAPPDPPFLFPFVPYAGLSMAKRSFPAPEVGSFESQVLSFERKRLLDVVSTQHIAAMKLAQRSGAITVAPTVRQATTPQGLYAEVTVPDPSSGDFESSYEKVVLAKSIPEQPATGAVDFGFTHLHAKLQSLFQTNQLMSVIVNPEFLGMPNPFDEYGTVPELGAPAFNRDVVIADWRMTAAVGDSLNSTAYNNILILKYCDGALAERVKNPNKWVGVDDFSIASHGDKSIALAGLSSFLQNYLKTGIDNAAKGNKLYTHFARIAQDPYWNGVLVLRASVDPSGFPDEIKGLVAGIDLTMFEAHHFGVTASRVTLENGVLSMKGPSSLFGLIDYELPAYRQSVASNAPADMPLPLPTEPGSDVGFTVLQLQTLFENGFMTDFRSRVQLSVNTLFGSRVTVASQGTTQLPAQAVVLQGRYIKQGGIPTYIFEQDDLTLFSLSSNALPTVAFRRIQFNTMSNSDDNTLFSRFLVWGDFVFPVMNDSNEQEVDLLSFGPAKDVSVGGNNVNPPGLAFSDFEISMRSSLSCPNAVTFGFDIGRLALDQGSSQPREHSLFTDLALQVDGFISGSEEKRPIDYGYLPISVSPKIKAISGEWYGIEYKVNMGTPGALASSAGFTSRILVAWSPETVANDAASAVFVGLQLPGAKPGAKLLSIQGVLKLSIASLTLTRETVGIDKAFVLRLNNLGLSFLGLLKLPPGANINFFLFGDPSGTGSLGWYAAYQATDKEQVTLSDVGPLPALPRESGKELVP</sequence>
<reference evidence="1 4" key="2">
    <citation type="submission" date="2019-02" db="EMBL/GenBank/DDBJ databases">
        <title>Complete genome sequence of Desulfobacter hydrogenophilus AcRS1.</title>
        <authorList>
            <person name="Marietou A."/>
            <person name="Lund M.B."/>
            <person name="Marshall I.P.G."/>
            <person name="Schreiber L."/>
            <person name="Jorgensen B."/>
        </authorList>
    </citation>
    <scope>NUCLEOTIDE SEQUENCE [LARGE SCALE GENOMIC DNA]</scope>
    <source>
        <strain evidence="1 4">AcRS1</strain>
    </source>
</reference>
<evidence type="ECO:0000313" key="1">
    <source>
        <dbReference type="EMBL" id="QBH14556.1"/>
    </source>
</evidence>
<reference evidence="2 3" key="1">
    <citation type="submission" date="2018-06" db="EMBL/GenBank/DDBJ databases">
        <title>Complete Genome Sequence of Desulfobacter hydrogenophilus (DSM3380).</title>
        <authorList>
            <person name="Marietou A."/>
            <person name="Schreiber L."/>
            <person name="Marshall I."/>
            <person name="Jorgensen B."/>
        </authorList>
    </citation>
    <scope>NUCLEOTIDE SEQUENCE [LARGE SCALE GENOMIC DNA]</scope>
    <source>
        <strain evidence="2 3">DSM 3380</strain>
    </source>
</reference>
<accession>A0A328FAN5</accession>
<dbReference type="RefSeq" id="WP_111960120.1">
    <property type="nucleotide sequence ID" value="NZ_CP036313.1"/>
</dbReference>